<evidence type="ECO:0000256" key="8">
    <source>
        <dbReference type="ARBA" id="ARBA00023160"/>
    </source>
</evidence>
<dbReference type="EMBL" id="MN041176">
    <property type="protein sequence ID" value="QID55156.1"/>
    <property type="molecule type" value="Genomic_DNA"/>
</dbReference>
<dbReference type="PANTHER" id="PTHR43159:SF2">
    <property type="entry name" value="ENOYL-[ACYL-CARRIER-PROTEIN] REDUCTASE [NADH], CHLOROPLASTIC"/>
    <property type="match status" value="1"/>
</dbReference>
<dbReference type="GO" id="GO:0006633">
    <property type="term" value="P:fatty acid biosynthetic process"/>
    <property type="evidence" value="ECO:0007669"/>
    <property type="project" value="UniProtKB-KW"/>
</dbReference>
<sequence length="265" mass="29974">MSYNLLIGKKGIIFGALDEDSIAWKVAERAHEEKAILVLTNTPASLRIGNIHKLSEKTNSMMIPADATSISDLHMLFDKALIHFGGKIDFLLHSIAMSINLRKGFTYPCINYEFLKKGWDISAVSFHKIMKVAWEKQAMKKWGSIVALTYIASQRCFPHYGDMSDYKCYLESITRNFGYYWGKEKKVRVNTISQSPCVTRSSKSIQGLQQFMMMSEKISPLGNATSQDCANYIITLFSDLTRKVTMQNLYHDGGFSSTGLSEMIK</sequence>
<evidence type="ECO:0000256" key="5">
    <source>
        <dbReference type="ARBA" id="ARBA00022832"/>
    </source>
</evidence>
<reference evidence="9" key="1">
    <citation type="journal article" date="2020" name="Biol. Lett.">
        <title>Evolutionary rates are correlated between cockroach symbionts and mitochondrial genomes.</title>
        <authorList>
            <person name="Arab D.A."/>
            <person name="Bourguignon T."/>
            <person name="Wang Z."/>
            <person name="Ho S.Y.W."/>
            <person name="Lo N."/>
        </authorList>
    </citation>
    <scope>NUCLEOTIDE SEQUENCE</scope>
    <source>
        <strain evidence="9">DHOG3711</strain>
    </source>
</reference>
<dbReference type="GO" id="GO:0004318">
    <property type="term" value="F:enoyl-[acyl-carrier-protein] reductase (NADH) activity"/>
    <property type="evidence" value="ECO:0007669"/>
    <property type="project" value="UniProtKB-EC"/>
</dbReference>
<protein>
    <recommendedName>
        <fullName evidence="3">enoyl-[acyl-carrier-protein] reductase (NADH)</fullName>
        <ecNumber evidence="3">1.3.1.9</ecNumber>
    </recommendedName>
</protein>
<keyword evidence="4" id="KW-0444">Lipid biosynthesis</keyword>
<dbReference type="InterPro" id="IPR036291">
    <property type="entry name" value="NAD(P)-bd_dom_sf"/>
</dbReference>
<evidence type="ECO:0000256" key="2">
    <source>
        <dbReference type="ARBA" id="ARBA00009233"/>
    </source>
</evidence>
<dbReference type="InterPro" id="IPR002347">
    <property type="entry name" value="SDR_fam"/>
</dbReference>
<proteinExistence type="inferred from homology"/>
<dbReference type="PANTHER" id="PTHR43159">
    <property type="entry name" value="ENOYL-[ACYL-CARRIER-PROTEIN] REDUCTASE"/>
    <property type="match status" value="1"/>
</dbReference>
<evidence type="ECO:0000313" key="9">
    <source>
        <dbReference type="EMBL" id="QID55156.1"/>
    </source>
</evidence>
<dbReference type="InterPro" id="IPR014358">
    <property type="entry name" value="Enoyl-ACP_Rdtase_NADH"/>
</dbReference>
<evidence type="ECO:0000256" key="1">
    <source>
        <dbReference type="ARBA" id="ARBA00005194"/>
    </source>
</evidence>
<comment type="pathway">
    <text evidence="1">Lipid metabolism; fatty acid biosynthesis.</text>
</comment>
<dbReference type="Gene3D" id="3.40.50.720">
    <property type="entry name" value="NAD(P)-binding Rossmann-like Domain"/>
    <property type="match status" value="1"/>
</dbReference>
<keyword evidence="7" id="KW-0443">Lipid metabolism</keyword>
<organism evidence="9">
    <name type="scientific">Blattabacterium sp.</name>
    <name type="common">Amazonina sp.</name>
    <dbReference type="NCBI Taxonomy" id="2712787"/>
    <lineage>
        <taxon>Bacteria</taxon>
        <taxon>Pseudomonadati</taxon>
        <taxon>Bacteroidota</taxon>
        <taxon>Flavobacteriia</taxon>
        <taxon>Flavobacteriales</taxon>
        <taxon>Blattabacteriaceae</taxon>
        <taxon>Blattabacterium</taxon>
    </lineage>
</organism>
<name>A0A6G6BTM1_9FLAO</name>
<comment type="similarity">
    <text evidence="2">Belongs to the short-chain dehydrogenases/reductases (SDR) family. FabI subfamily.</text>
</comment>
<keyword evidence="5" id="KW-0276">Fatty acid metabolism</keyword>
<evidence type="ECO:0000256" key="7">
    <source>
        <dbReference type="ARBA" id="ARBA00023098"/>
    </source>
</evidence>
<dbReference type="Pfam" id="PF13561">
    <property type="entry name" value="adh_short_C2"/>
    <property type="match status" value="1"/>
</dbReference>
<accession>A0A6G6BTM1</accession>
<keyword evidence="6" id="KW-0560">Oxidoreductase</keyword>
<evidence type="ECO:0000256" key="6">
    <source>
        <dbReference type="ARBA" id="ARBA00023002"/>
    </source>
</evidence>
<dbReference type="EC" id="1.3.1.9" evidence="3"/>
<dbReference type="SUPFAM" id="SSF51735">
    <property type="entry name" value="NAD(P)-binding Rossmann-fold domains"/>
    <property type="match status" value="1"/>
</dbReference>
<evidence type="ECO:0000256" key="4">
    <source>
        <dbReference type="ARBA" id="ARBA00022516"/>
    </source>
</evidence>
<feature type="non-terminal residue" evidence="9">
    <location>
        <position position="265"/>
    </location>
</feature>
<dbReference type="AlphaFoldDB" id="A0A6G6BTM1"/>
<evidence type="ECO:0000256" key="3">
    <source>
        <dbReference type="ARBA" id="ARBA00012996"/>
    </source>
</evidence>
<keyword evidence="8" id="KW-0275">Fatty acid biosynthesis</keyword>